<name>A0A1A9B9P6_9ACTN</name>
<accession>A0A1A9B9P6</accession>
<dbReference type="AlphaFoldDB" id="A0A1A9B9P6"/>
<dbReference type="RefSeq" id="WP_091573687.1">
    <property type="nucleotide sequence ID" value="NZ_FLRH01000003.1"/>
</dbReference>
<dbReference type="OrthoDB" id="9804685at2"/>
<reference evidence="2" key="1">
    <citation type="submission" date="2016-06" db="EMBL/GenBank/DDBJ databases">
        <authorList>
            <person name="Varghese N."/>
            <person name="Submissions Spin"/>
        </authorList>
    </citation>
    <scope>NUCLEOTIDE SEQUENCE [LARGE SCALE GENOMIC DNA]</scope>
    <source>
        <strain evidence="2">DSM 45794</strain>
    </source>
</reference>
<gene>
    <name evidence="1" type="ORF">GA0070622_2808</name>
</gene>
<dbReference type="Proteomes" id="UP000199558">
    <property type="component" value="Unassembled WGS sequence"/>
</dbReference>
<keyword evidence="2" id="KW-1185">Reference proteome</keyword>
<dbReference type="EMBL" id="FLRH01000003">
    <property type="protein sequence ID" value="SBT65796.1"/>
    <property type="molecule type" value="Genomic_DNA"/>
</dbReference>
<organism evidence="1 2">
    <name type="scientific">Micromonospora sediminicola</name>
    <dbReference type="NCBI Taxonomy" id="946078"/>
    <lineage>
        <taxon>Bacteria</taxon>
        <taxon>Bacillati</taxon>
        <taxon>Actinomycetota</taxon>
        <taxon>Actinomycetes</taxon>
        <taxon>Micromonosporales</taxon>
        <taxon>Micromonosporaceae</taxon>
        <taxon>Micromonospora</taxon>
    </lineage>
</organism>
<sequence>MPLLIGFDLLDRQIVDCDGIPVGKVDDVELRRRPDGTLIISALLTGQQALGARFGGTLGRWIAATAARLDMHRRGPRRIGYNLVERVASAVHLTVRRDLLPEPALESWLNDHLVGRIPGASDGQ</sequence>
<proteinExistence type="predicted"/>
<dbReference type="STRING" id="946078.GA0070622_2808"/>
<evidence type="ECO:0000313" key="2">
    <source>
        <dbReference type="Proteomes" id="UP000199558"/>
    </source>
</evidence>
<protein>
    <recommendedName>
        <fullName evidence="3">Sporulation protein YlmC, PRC-barrel domain family</fullName>
    </recommendedName>
</protein>
<evidence type="ECO:0000313" key="1">
    <source>
        <dbReference type="EMBL" id="SBT65796.1"/>
    </source>
</evidence>
<evidence type="ECO:0008006" key="3">
    <source>
        <dbReference type="Google" id="ProtNLM"/>
    </source>
</evidence>